<dbReference type="SUPFAM" id="SSF54427">
    <property type="entry name" value="NTF2-like"/>
    <property type="match status" value="1"/>
</dbReference>
<gene>
    <name evidence="1" type="ORF">SAMN06265795_12444</name>
</gene>
<dbReference type="InterPro" id="IPR032710">
    <property type="entry name" value="NTF2-like_dom_sf"/>
</dbReference>
<organism evidence="1 2">
    <name type="scientific">Noviherbaspirillum humi</name>
    <dbReference type="NCBI Taxonomy" id="1688639"/>
    <lineage>
        <taxon>Bacteria</taxon>
        <taxon>Pseudomonadati</taxon>
        <taxon>Pseudomonadota</taxon>
        <taxon>Betaproteobacteria</taxon>
        <taxon>Burkholderiales</taxon>
        <taxon>Oxalobacteraceae</taxon>
        <taxon>Noviherbaspirillum</taxon>
    </lineage>
</organism>
<dbReference type="Proteomes" id="UP000198284">
    <property type="component" value="Unassembled WGS sequence"/>
</dbReference>
<name>A0A239LLE8_9BURK</name>
<dbReference type="AlphaFoldDB" id="A0A239LLE8"/>
<sequence>MRLLGIAVMVCIGYGIWHAAIGGKRVSDAQVRELYQQYWEAFDRGDAKAVCDLFSDQVHGRFSSTARSMPVTETLDKATACASVGQFHETKQRLEERVGKALYTNFEYTIKSIEISPDRKTATVEVATGMRIGTEQGALLDMRSEQTDVVKSSFGKAQFVQSDGTVSFFR</sequence>
<reference evidence="1 2" key="1">
    <citation type="submission" date="2017-06" db="EMBL/GenBank/DDBJ databases">
        <authorList>
            <person name="Kim H.J."/>
            <person name="Triplett B.A."/>
        </authorList>
    </citation>
    <scope>NUCLEOTIDE SEQUENCE [LARGE SCALE GENOMIC DNA]</scope>
    <source>
        <strain evidence="1 2">U15</strain>
    </source>
</reference>
<evidence type="ECO:0000313" key="2">
    <source>
        <dbReference type="Proteomes" id="UP000198284"/>
    </source>
</evidence>
<keyword evidence="2" id="KW-1185">Reference proteome</keyword>
<accession>A0A239LLE8</accession>
<dbReference type="Gene3D" id="3.10.450.50">
    <property type="match status" value="1"/>
</dbReference>
<protein>
    <submittedName>
        <fullName evidence="1">Uncharacterized protein</fullName>
    </submittedName>
</protein>
<evidence type="ECO:0000313" key="1">
    <source>
        <dbReference type="EMBL" id="SNT31396.1"/>
    </source>
</evidence>
<dbReference type="EMBL" id="FZOT01000024">
    <property type="protein sequence ID" value="SNT31396.1"/>
    <property type="molecule type" value="Genomic_DNA"/>
</dbReference>
<proteinExistence type="predicted"/>